<sequence>VDNPPSTIISSSNKLLSQQQPQSSGIPNFDMTLDDLFANTQVSPPLEGTDSFLLEQLQQQLDATDEELIQASMNLESSRTIFSDDTVSDDELMQVTNQDENRQCKNPSPILSLKKQITPPQIQVLTPKQTNSLTPKPSLPLFELEFNLDDFDIEEDEEETGDINNNLNT</sequence>
<dbReference type="EMBL" id="CAJNOQ010047456">
    <property type="protein sequence ID" value="CAF1641292.1"/>
    <property type="molecule type" value="Genomic_DNA"/>
</dbReference>
<accession>A0A816E4G7</accession>
<evidence type="ECO:0000256" key="1">
    <source>
        <dbReference type="SAM" id="MobiDB-lite"/>
    </source>
</evidence>
<proteinExistence type="predicted"/>
<evidence type="ECO:0000313" key="2">
    <source>
        <dbReference type="EMBL" id="CAF1641292.1"/>
    </source>
</evidence>
<keyword evidence="4" id="KW-1185">Reference proteome</keyword>
<organism evidence="2 4">
    <name type="scientific">Didymodactylos carnosus</name>
    <dbReference type="NCBI Taxonomy" id="1234261"/>
    <lineage>
        <taxon>Eukaryota</taxon>
        <taxon>Metazoa</taxon>
        <taxon>Spiralia</taxon>
        <taxon>Gnathifera</taxon>
        <taxon>Rotifera</taxon>
        <taxon>Eurotatoria</taxon>
        <taxon>Bdelloidea</taxon>
        <taxon>Philodinida</taxon>
        <taxon>Philodinidae</taxon>
        <taxon>Didymodactylos</taxon>
    </lineage>
</organism>
<comment type="caution">
    <text evidence="2">The sequence shown here is derived from an EMBL/GenBank/DDBJ whole genome shotgun (WGS) entry which is preliminary data.</text>
</comment>
<dbReference type="Proteomes" id="UP000663829">
    <property type="component" value="Unassembled WGS sequence"/>
</dbReference>
<dbReference type="Proteomes" id="UP000681722">
    <property type="component" value="Unassembled WGS sequence"/>
</dbReference>
<feature type="region of interest" description="Disordered" evidence="1">
    <location>
        <begin position="1"/>
        <end position="26"/>
    </location>
</feature>
<name>A0A816E4G7_9BILA</name>
<dbReference type="AlphaFoldDB" id="A0A816E4G7"/>
<evidence type="ECO:0000313" key="3">
    <source>
        <dbReference type="EMBL" id="CAF4553794.1"/>
    </source>
</evidence>
<protein>
    <submittedName>
        <fullName evidence="2">Uncharacterized protein</fullName>
    </submittedName>
</protein>
<evidence type="ECO:0000313" key="4">
    <source>
        <dbReference type="Proteomes" id="UP000663829"/>
    </source>
</evidence>
<dbReference type="EMBL" id="CAJOBC010116416">
    <property type="protein sequence ID" value="CAF4553794.1"/>
    <property type="molecule type" value="Genomic_DNA"/>
</dbReference>
<feature type="non-terminal residue" evidence="2">
    <location>
        <position position="1"/>
    </location>
</feature>
<reference evidence="2" key="1">
    <citation type="submission" date="2021-02" db="EMBL/GenBank/DDBJ databases">
        <authorList>
            <person name="Nowell W R."/>
        </authorList>
    </citation>
    <scope>NUCLEOTIDE SEQUENCE</scope>
</reference>
<gene>
    <name evidence="2" type="ORF">GPM918_LOCUS44958</name>
    <name evidence="3" type="ORF">SRO942_LOCUS47098</name>
</gene>